<organism evidence="2 3">
    <name type="scientific">Microbacterium insulae</name>
    <dbReference type="NCBI Taxonomy" id="483014"/>
    <lineage>
        <taxon>Bacteria</taxon>
        <taxon>Bacillati</taxon>
        <taxon>Actinomycetota</taxon>
        <taxon>Actinomycetes</taxon>
        <taxon>Micrococcales</taxon>
        <taxon>Microbacteriaceae</taxon>
        <taxon>Microbacterium</taxon>
    </lineage>
</organism>
<evidence type="ECO:0000313" key="2">
    <source>
        <dbReference type="EMBL" id="MFD0790227.1"/>
    </source>
</evidence>
<evidence type="ECO:0000256" key="1">
    <source>
        <dbReference type="SAM" id="MobiDB-lite"/>
    </source>
</evidence>
<name>A0ABW3AH40_9MICO</name>
<accession>A0ABW3AH40</accession>
<comment type="caution">
    <text evidence="2">The sequence shown here is derived from an EMBL/GenBank/DDBJ whole genome shotgun (WGS) entry which is preliminary data.</text>
</comment>
<sequence length="172" mass="19191">MGSDEDVSRAEQAFAAGFTGPRASRNVSSEAIGAHIVDWYTLPDATAADEWDRLRRWVEWVTVRYNIPQTVIPVCWYQHSALVEELSAIHTAHRAMFDRSDAGLGPIGWHERFAIALPRLAKAYGGGCNNGHQASKPRTWPTPGAEWDAWTSQAHAHRDTHPGDSQRKETHP</sequence>
<evidence type="ECO:0008006" key="4">
    <source>
        <dbReference type="Google" id="ProtNLM"/>
    </source>
</evidence>
<dbReference type="Proteomes" id="UP001597055">
    <property type="component" value="Unassembled WGS sequence"/>
</dbReference>
<proteinExistence type="predicted"/>
<dbReference type="EMBL" id="JBHTII010000001">
    <property type="protein sequence ID" value="MFD0790227.1"/>
    <property type="molecule type" value="Genomic_DNA"/>
</dbReference>
<feature type="region of interest" description="Disordered" evidence="1">
    <location>
        <begin position="151"/>
        <end position="172"/>
    </location>
</feature>
<feature type="compositionally biased region" description="Basic and acidic residues" evidence="1">
    <location>
        <begin position="156"/>
        <end position="172"/>
    </location>
</feature>
<dbReference type="RefSeq" id="WP_204977951.1">
    <property type="nucleotide sequence ID" value="NZ_JBHTII010000001.1"/>
</dbReference>
<gene>
    <name evidence="2" type="ORF">ACFQ0P_07455</name>
</gene>
<reference evidence="3" key="1">
    <citation type="journal article" date="2019" name="Int. J. Syst. Evol. Microbiol.">
        <title>The Global Catalogue of Microorganisms (GCM) 10K type strain sequencing project: providing services to taxonomists for standard genome sequencing and annotation.</title>
        <authorList>
            <consortium name="The Broad Institute Genomics Platform"/>
            <consortium name="The Broad Institute Genome Sequencing Center for Infectious Disease"/>
            <person name="Wu L."/>
            <person name="Ma J."/>
        </authorList>
    </citation>
    <scope>NUCLEOTIDE SEQUENCE [LARGE SCALE GENOMIC DNA]</scope>
    <source>
        <strain evidence="3">CCUG 54523</strain>
    </source>
</reference>
<evidence type="ECO:0000313" key="3">
    <source>
        <dbReference type="Proteomes" id="UP001597055"/>
    </source>
</evidence>
<keyword evidence="3" id="KW-1185">Reference proteome</keyword>
<protein>
    <recommendedName>
        <fullName evidence="4">DUF4913 domain-containing protein</fullName>
    </recommendedName>
</protein>